<sequence length="589" mass="62153">MPDQSARDALDAAKAAVLNEDTGPGAPAPALVDSWRRSRDALGQPSNVRDVPHVGEELLDAHLLEMMRSPLQRFADTLDGTGLGLLLSDANGRILERWVGDRAASAHFDKVGTFRGSVLSEESVGTNGVGTALVTRSLVQVRGAEHFADFYQRAVCTGSPLLHPITGSLLGSVTLSSDISPGTELLRPLLQTIVERLRQHILDVETPASRQALEGFIQAVRRYAEPVVAVGHNGLVIQNALASKLSPAQLQEIQEACREAGAPEGRPTRVHTASLQLELTTLADDNHVAVVLDAPRRTTGTTGTAGTARRLAPVAGLGLVGRTPEWLAVLQQVARAREEDGPLVIAGEPGTGKLSVAVGRPWSAAEAPDASDASDVVVDAAESHVVGTQAWLAGIAQHLTGDRRLVVRGADTLDRAALAGLRTLLAHAAAAPSVVVTVSATDPAEAEELAVRLGGGRVVWVPPLRERAADLPELWNSFARVLAPGAGMVLRPEALSLLRGHQWSGNLTELRLLVSRLAQSGRTGPVGLADLPSSLRDSAPGLTLIEQVEVRAIRQALQEAGGNRARAAEILGVSRATVYRKMKSYRLIG</sequence>
<reference evidence="6 7" key="1">
    <citation type="journal article" date="2019" name="Int. J. Syst. Evol. Microbiol.">
        <title>The Global Catalogue of Microorganisms (GCM) 10K type strain sequencing project: providing services to taxonomists for standard genome sequencing and annotation.</title>
        <authorList>
            <consortium name="The Broad Institute Genomics Platform"/>
            <consortium name="The Broad Institute Genome Sequencing Center for Infectious Disease"/>
            <person name="Wu L."/>
            <person name="Ma J."/>
        </authorList>
    </citation>
    <scope>NUCLEOTIDE SEQUENCE [LARGE SCALE GENOMIC DNA]</scope>
    <source>
        <strain evidence="6 7">JCM 14942</strain>
    </source>
</reference>
<gene>
    <name evidence="6" type="ORF">GCM10009788_17290</name>
</gene>
<dbReference type="Gene3D" id="1.10.10.60">
    <property type="entry name" value="Homeodomain-like"/>
    <property type="match status" value="1"/>
</dbReference>
<dbReference type="InterPro" id="IPR029016">
    <property type="entry name" value="GAF-like_dom_sf"/>
</dbReference>
<dbReference type="Gene3D" id="3.30.450.40">
    <property type="match status" value="1"/>
</dbReference>
<comment type="caution">
    <text evidence="6">The sequence shown here is derived from an EMBL/GenBank/DDBJ whole genome shotgun (WGS) entry which is preliminary data.</text>
</comment>
<evidence type="ECO:0000313" key="6">
    <source>
        <dbReference type="EMBL" id="GAA1513344.1"/>
    </source>
</evidence>
<accession>A0ABN2A808</accession>
<keyword evidence="1" id="KW-0547">Nucleotide-binding</keyword>
<dbReference type="Gene3D" id="1.10.8.60">
    <property type="match status" value="1"/>
</dbReference>
<evidence type="ECO:0000259" key="5">
    <source>
        <dbReference type="PROSITE" id="PS50045"/>
    </source>
</evidence>
<dbReference type="Pfam" id="PF25601">
    <property type="entry name" value="AAA_lid_14"/>
    <property type="match status" value="1"/>
</dbReference>
<keyword evidence="7" id="KW-1185">Reference proteome</keyword>
<dbReference type="InterPro" id="IPR002197">
    <property type="entry name" value="HTH_Fis"/>
</dbReference>
<evidence type="ECO:0000256" key="4">
    <source>
        <dbReference type="ARBA" id="ARBA00023163"/>
    </source>
</evidence>
<keyword evidence="2" id="KW-0067">ATP-binding</keyword>
<dbReference type="PANTHER" id="PTHR32071">
    <property type="entry name" value="TRANSCRIPTIONAL REGULATORY PROTEIN"/>
    <property type="match status" value="1"/>
</dbReference>
<protein>
    <submittedName>
        <fullName evidence="6">Helix-turn-helix domain-containing protein</fullName>
    </submittedName>
</protein>
<evidence type="ECO:0000256" key="1">
    <source>
        <dbReference type="ARBA" id="ARBA00022741"/>
    </source>
</evidence>
<evidence type="ECO:0000256" key="2">
    <source>
        <dbReference type="ARBA" id="ARBA00022840"/>
    </source>
</evidence>
<name>A0ABN2A808_9ACTN</name>
<dbReference type="Proteomes" id="UP001500842">
    <property type="component" value="Unassembled WGS sequence"/>
</dbReference>
<dbReference type="PROSITE" id="PS50045">
    <property type="entry name" value="SIGMA54_INTERACT_4"/>
    <property type="match status" value="1"/>
</dbReference>
<keyword evidence="4" id="KW-0804">Transcription</keyword>
<keyword evidence="3" id="KW-0805">Transcription regulation</keyword>
<feature type="domain" description="Sigma-54 factor interaction" evidence="5">
    <location>
        <begin position="461"/>
        <end position="519"/>
    </location>
</feature>
<dbReference type="PRINTS" id="PR01590">
    <property type="entry name" value="HTHFIS"/>
</dbReference>
<dbReference type="PANTHER" id="PTHR32071:SF122">
    <property type="entry name" value="SIGMA FACTOR"/>
    <property type="match status" value="1"/>
</dbReference>
<dbReference type="EMBL" id="BAAAOR010000014">
    <property type="protein sequence ID" value="GAA1513344.1"/>
    <property type="molecule type" value="Genomic_DNA"/>
</dbReference>
<dbReference type="InterPro" id="IPR002078">
    <property type="entry name" value="Sigma_54_int"/>
</dbReference>
<dbReference type="InterPro" id="IPR058031">
    <property type="entry name" value="AAA_lid_NorR"/>
</dbReference>
<dbReference type="SUPFAM" id="SSF46689">
    <property type="entry name" value="Homeodomain-like"/>
    <property type="match status" value="1"/>
</dbReference>
<proteinExistence type="predicted"/>
<evidence type="ECO:0000313" key="7">
    <source>
        <dbReference type="Proteomes" id="UP001500842"/>
    </source>
</evidence>
<dbReference type="InterPro" id="IPR009057">
    <property type="entry name" value="Homeodomain-like_sf"/>
</dbReference>
<organism evidence="6 7">
    <name type="scientific">Nocardioides humi</name>
    <dbReference type="NCBI Taxonomy" id="449461"/>
    <lineage>
        <taxon>Bacteria</taxon>
        <taxon>Bacillati</taxon>
        <taxon>Actinomycetota</taxon>
        <taxon>Actinomycetes</taxon>
        <taxon>Propionibacteriales</taxon>
        <taxon>Nocardioidaceae</taxon>
        <taxon>Nocardioides</taxon>
    </lineage>
</organism>
<dbReference type="InterPro" id="IPR027417">
    <property type="entry name" value="P-loop_NTPase"/>
</dbReference>
<dbReference type="Pfam" id="PF02954">
    <property type="entry name" value="HTH_8"/>
    <property type="match status" value="1"/>
</dbReference>
<dbReference type="RefSeq" id="WP_141005292.1">
    <property type="nucleotide sequence ID" value="NZ_BAAAOR010000014.1"/>
</dbReference>
<evidence type="ECO:0000256" key="3">
    <source>
        <dbReference type="ARBA" id="ARBA00023015"/>
    </source>
</evidence>
<dbReference type="SUPFAM" id="SSF52540">
    <property type="entry name" value="P-loop containing nucleoside triphosphate hydrolases"/>
    <property type="match status" value="1"/>
</dbReference>